<protein>
    <recommendedName>
        <fullName evidence="2">PDZ domain-containing protein</fullName>
    </recommendedName>
</protein>
<dbReference type="InterPro" id="IPR008930">
    <property type="entry name" value="Terpenoid_cyclase/PrenylTrfase"/>
</dbReference>
<dbReference type="AlphaFoldDB" id="A0AAT9FKX3"/>
<feature type="domain" description="PDZ" evidence="2">
    <location>
        <begin position="219"/>
        <end position="270"/>
    </location>
</feature>
<dbReference type="SUPFAM" id="SSF49785">
    <property type="entry name" value="Galactose-binding domain-like"/>
    <property type="match status" value="1"/>
</dbReference>
<gene>
    <name evidence="3" type="ORF">NT6N_16330</name>
</gene>
<dbReference type="InterPro" id="IPR000421">
    <property type="entry name" value="FA58C"/>
</dbReference>
<name>A0AAT9FKX3_9BACT</name>
<evidence type="ECO:0000256" key="1">
    <source>
        <dbReference type="SAM" id="SignalP"/>
    </source>
</evidence>
<evidence type="ECO:0000313" key="3">
    <source>
        <dbReference type="EMBL" id="BDS06593.1"/>
    </source>
</evidence>
<keyword evidence="1" id="KW-0732">Signal</keyword>
<sequence length="870" mass="94566">MKFSLICHAVIISVFSGSIASALELAIPNSTLAPGKKTDAGAAAIPAKWKLAEGDNANCIKWVGKTQHGEEISHVAISKDVVLSCQFDVPELTEKEAKVKGDWTGVLSLDHIGTVGKGTARCEASLHDAATGEKIDSITAKAGYEVDAEKPATFRVWKEFSAKEMAELVGKKLELRISVKGSTPVVVSGVSLSRLHSQPSGKLFGRSNGGSGPDLLGVGSLGFDAMTEHRQNILTVIKVRKGSPAEKAGLKDGDQIIGVASKPLPVNNLNPSWDWFYNSHEATIGRAVAASWSTKPPQGRGVVSLEVLRSGKPASLRCQLSQPMDFENILSSKNKEVMHQQMIDYLVKTQHQNGSWKGPIQTTFSALALLATQDPAHAPRIKNAVDWMLNKYPEPENFGNLGYWHSSYAGILYAEYYLATGDERVLPRMAAILRWVRSGVYTSKWGMLCLGHGTGGLPYGQKALVAPAAHALVFDSLAEKCGIESGLWDVLLPYMEHSWSDPAKGGHGAMGYNASYKDKGEFWSRSGLFAMAAHLRGEREDMEDAMISFMRGHHPWIRNSHAYGEPGGSIGLIALNLCRPDYFTEVLNAYGWWFALAWEPEFGLRFTMPHMGAPYMGAEDLINATYALVFAAPKKTLFITGGEKRNWLDVSKLETPLSPVIVRRDKAGNVALECRLPGPKICYTLDGSEPSKDSAIYQKPIEFPAGGTVKARAIGDGIKLGETTTVNFGPAKAGWKVLAASGHKDPAEAVRRAGYAIDHSLSHSWLTDIGQDAAGYPHHIVIDLGGEMDLNGVKITFKRDKGAAQKCVVLGTDTLTEQPKLLGEATWEGYQAERSVKLTKPAKVRYLRLEFSQPFTENSISLALREIDVE</sequence>
<evidence type="ECO:0000259" key="2">
    <source>
        <dbReference type="PROSITE" id="PS50106"/>
    </source>
</evidence>
<reference evidence="3" key="1">
    <citation type="submission" date="2024-07" db="EMBL/GenBank/DDBJ databases">
        <title>Complete genome sequence of Verrucomicrobiaceae bacterium NT6N.</title>
        <authorList>
            <person name="Huang C."/>
            <person name="Takami H."/>
            <person name="Hamasaki K."/>
        </authorList>
    </citation>
    <scope>NUCLEOTIDE SEQUENCE</scope>
    <source>
        <strain evidence="3">NT6N</strain>
    </source>
</reference>
<feature type="signal peptide" evidence="1">
    <location>
        <begin position="1"/>
        <end position="22"/>
    </location>
</feature>
<dbReference type="Gene3D" id="1.50.10.20">
    <property type="match status" value="1"/>
</dbReference>
<dbReference type="KEGG" id="osu:NT6N_16330"/>
<dbReference type="Pfam" id="PF19805">
    <property type="entry name" value="DUF6288"/>
    <property type="match status" value="1"/>
</dbReference>
<dbReference type="EMBL" id="AP026866">
    <property type="protein sequence ID" value="BDS06593.1"/>
    <property type="molecule type" value="Genomic_DNA"/>
</dbReference>
<accession>A0AAT9FKX3</accession>
<dbReference type="SUPFAM" id="SSF50156">
    <property type="entry name" value="PDZ domain-like"/>
    <property type="match status" value="1"/>
</dbReference>
<dbReference type="InterPro" id="IPR059177">
    <property type="entry name" value="GH29D-like_dom"/>
</dbReference>
<dbReference type="Gene3D" id="2.60.120.260">
    <property type="entry name" value="Galactose-binding domain-like"/>
    <property type="match status" value="1"/>
</dbReference>
<feature type="chain" id="PRO_5043995048" description="PDZ domain-containing protein" evidence="1">
    <location>
        <begin position="23"/>
        <end position="870"/>
    </location>
</feature>
<organism evidence="3">
    <name type="scientific">Oceaniferula spumae</name>
    <dbReference type="NCBI Taxonomy" id="2979115"/>
    <lineage>
        <taxon>Bacteria</taxon>
        <taxon>Pseudomonadati</taxon>
        <taxon>Verrucomicrobiota</taxon>
        <taxon>Verrucomicrobiia</taxon>
        <taxon>Verrucomicrobiales</taxon>
        <taxon>Verrucomicrobiaceae</taxon>
        <taxon>Oceaniferula</taxon>
    </lineage>
</organism>
<dbReference type="PROSITE" id="PS50106">
    <property type="entry name" value="PDZ"/>
    <property type="match status" value="1"/>
</dbReference>
<proteinExistence type="predicted"/>
<dbReference type="InterPro" id="IPR008979">
    <property type="entry name" value="Galactose-bd-like_sf"/>
</dbReference>
<dbReference type="Pfam" id="PF13290">
    <property type="entry name" value="CHB_HEX_C_1"/>
    <property type="match status" value="1"/>
</dbReference>
<dbReference type="InterPro" id="IPR001478">
    <property type="entry name" value="PDZ"/>
</dbReference>
<dbReference type="Gene3D" id="2.30.42.10">
    <property type="match status" value="1"/>
</dbReference>
<dbReference type="InterPro" id="IPR046255">
    <property type="entry name" value="DUF6288"/>
</dbReference>
<dbReference type="InterPro" id="IPR036034">
    <property type="entry name" value="PDZ_sf"/>
</dbReference>
<dbReference type="SUPFAM" id="SSF48239">
    <property type="entry name" value="Terpenoid cyclases/Protein prenyltransferases"/>
    <property type="match status" value="1"/>
</dbReference>
<dbReference type="Pfam" id="PF00754">
    <property type="entry name" value="F5_F8_type_C"/>
    <property type="match status" value="1"/>
</dbReference>